<proteinExistence type="predicted"/>
<evidence type="ECO:0000313" key="1">
    <source>
        <dbReference type="EMBL" id="CAG8745158.1"/>
    </source>
</evidence>
<dbReference type="Proteomes" id="UP000789901">
    <property type="component" value="Unassembled WGS sequence"/>
</dbReference>
<accession>A0ABN7V8T7</accession>
<dbReference type="EMBL" id="CAJVQB010011093">
    <property type="protein sequence ID" value="CAG8745158.1"/>
    <property type="molecule type" value="Genomic_DNA"/>
</dbReference>
<gene>
    <name evidence="1" type="ORF">GMARGA_LOCUS15788</name>
</gene>
<sequence>TLNKAHNKIVPGISGIEYILLKKVSVETTKEFIKFANMVLEKSKVSRK</sequence>
<name>A0ABN7V8T7_GIGMA</name>
<comment type="caution">
    <text evidence="1">The sequence shown here is derived from an EMBL/GenBank/DDBJ whole genome shotgun (WGS) entry which is preliminary data.</text>
</comment>
<reference evidence="1 2" key="1">
    <citation type="submission" date="2021-06" db="EMBL/GenBank/DDBJ databases">
        <authorList>
            <person name="Kallberg Y."/>
            <person name="Tangrot J."/>
            <person name="Rosling A."/>
        </authorList>
    </citation>
    <scope>NUCLEOTIDE SEQUENCE [LARGE SCALE GENOMIC DNA]</scope>
    <source>
        <strain evidence="1 2">120-4 pot B 10/14</strain>
    </source>
</reference>
<protein>
    <submittedName>
        <fullName evidence="1">12134_t:CDS:1</fullName>
    </submittedName>
</protein>
<evidence type="ECO:0000313" key="2">
    <source>
        <dbReference type="Proteomes" id="UP000789901"/>
    </source>
</evidence>
<organism evidence="1 2">
    <name type="scientific">Gigaspora margarita</name>
    <dbReference type="NCBI Taxonomy" id="4874"/>
    <lineage>
        <taxon>Eukaryota</taxon>
        <taxon>Fungi</taxon>
        <taxon>Fungi incertae sedis</taxon>
        <taxon>Mucoromycota</taxon>
        <taxon>Glomeromycotina</taxon>
        <taxon>Glomeromycetes</taxon>
        <taxon>Diversisporales</taxon>
        <taxon>Gigasporaceae</taxon>
        <taxon>Gigaspora</taxon>
    </lineage>
</organism>
<keyword evidence="2" id="KW-1185">Reference proteome</keyword>
<feature type="non-terminal residue" evidence="1">
    <location>
        <position position="1"/>
    </location>
</feature>